<evidence type="ECO:0000256" key="1">
    <source>
        <dbReference type="ARBA" id="ARBA00022801"/>
    </source>
</evidence>
<evidence type="ECO:0000313" key="7">
    <source>
        <dbReference type="Proteomes" id="UP001156627"/>
    </source>
</evidence>
<dbReference type="PROSITE" id="PS52005">
    <property type="entry name" value="CBM56"/>
    <property type="match status" value="1"/>
</dbReference>
<comment type="caution">
    <text evidence="6">The sequence shown here is derived from an EMBL/GenBank/DDBJ whole genome shotgun (WGS) entry which is preliminary data.</text>
</comment>
<protein>
    <recommendedName>
        <fullName evidence="8">Carbohydrate binding domain-containing protein</fullName>
    </recommendedName>
</protein>
<feature type="signal peptide" evidence="3">
    <location>
        <begin position="1"/>
        <end position="24"/>
    </location>
</feature>
<evidence type="ECO:0000256" key="3">
    <source>
        <dbReference type="SAM" id="SignalP"/>
    </source>
</evidence>
<name>A0ABQ5XDS2_9GAMM</name>
<dbReference type="InterPro" id="IPR032477">
    <property type="entry name" value="Glyco_hydro_64"/>
</dbReference>
<dbReference type="Proteomes" id="UP001156627">
    <property type="component" value="Unassembled WGS sequence"/>
</dbReference>
<proteinExistence type="predicted"/>
<dbReference type="InterPro" id="IPR037176">
    <property type="entry name" value="Osmotin/thaumatin-like_sf"/>
</dbReference>
<feature type="domain" description="CBM56" evidence="4">
    <location>
        <begin position="110"/>
        <end position="201"/>
    </location>
</feature>
<keyword evidence="1" id="KW-0378">Hydrolase</keyword>
<dbReference type="EMBL" id="BSOA01000043">
    <property type="protein sequence ID" value="GLQ89830.1"/>
    <property type="molecule type" value="Genomic_DNA"/>
</dbReference>
<dbReference type="Gene3D" id="3.30.920.50">
    <property type="entry name" value="Beta-1,3-glucanase, C-terminal domain"/>
    <property type="match status" value="1"/>
</dbReference>
<dbReference type="Pfam" id="PF22184">
    <property type="entry name" value="CBM_56"/>
    <property type="match status" value="1"/>
</dbReference>
<feature type="compositionally biased region" description="Pro residues" evidence="2">
    <location>
        <begin position="103"/>
        <end position="117"/>
    </location>
</feature>
<dbReference type="PANTHER" id="PTHR38165:SF1">
    <property type="entry name" value="GLUCANASE B"/>
    <property type="match status" value="1"/>
</dbReference>
<evidence type="ECO:0008006" key="8">
    <source>
        <dbReference type="Google" id="ProtNLM"/>
    </source>
</evidence>
<keyword evidence="3" id="KW-0732">Signal</keyword>
<dbReference type="Gene3D" id="2.60.110.10">
    <property type="entry name" value="Thaumatin"/>
    <property type="match status" value="1"/>
</dbReference>
<evidence type="ECO:0000256" key="2">
    <source>
        <dbReference type="SAM" id="MobiDB-lite"/>
    </source>
</evidence>
<dbReference type="CDD" id="cd12215">
    <property type="entry name" value="ChiC_BD"/>
    <property type="match status" value="1"/>
</dbReference>
<gene>
    <name evidence="6" type="ORF">GCM10007898_34050</name>
</gene>
<keyword evidence="7" id="KW-1185">Reference proteome</keyword>
<feature type="chain" id="PRO_5046691812" description="Carbohydrate binding domain-containing protein" evidence="3">
    <location>
        <begin position="25"/>
        <end position="589"/>
    </location>
</feature>
<reference evidence="7" key="1">
    <citation type="journal article" date="2019" name="Int. J. Syst. Evol. Microbiol.">
        <title>The Global Catalogue of Microorganisms (GCM) 10K type strain sequencing project: providing services to taxonomists for standard genome sequencing and annotation.</title>
        <authorList>
            <consortium name="The Broad Institute Genomics Platform"/>
            <consortium name="The Broad Institute Genome Sequencing Center for Infectious Disease"/>
            <person name="Wu L."/>
            <person name="Ma J."/>
        </authorList>
    </citation>
    <scope>NUCLEOTIDE SEQUENCE [LARGE SCALE GENOMIC DNA]</scope>
    <source>
        <strain evidence="7">NBRC 111981</strain>
    </source>
</reference>
<accession>A0ABQ5XDS2</accession>
<dbReference type="InterPro" id="IPR047569">
    <property type="entry name" value="CBM56"/>
</dbReference>
<feature type="compositionally biased region" description="Polar residues" evidence="2">
    <location>
        <begin position="90"/>
        <end position="100"/>
    </location>
</feature>
<dbReference type="Pfam" id="PF16483">
    <property type="entry name" value="Glyco_hydro_64"/>
    <property type="match status" value="1"/>
</dbReference>
<dbReference type="SUPFAM" id="SSF51055">
    <property type="entry name" value="Carbohydrate binding domain"/>
    <property type="match status" value="1"/>
</dbReference>
<dbReference type="SMART" id="SM00495">
    <property type="entry name" value="ChtBD3"/>
    <property type="match status" value="1"/>
</dbReference>
<dbReference type="RefSeq" id="WP_284333267.1">
    <property type="nucleotide sequence ID" value="NZ_BSOA01000043.1"/>
</dbReference>
<feature type="domain" description="GH64" evidence="5">
    <location>
        <begin position="221"/>
        <end position="589"/>
    </location>
</feature>
<dbReference type="InterPro" id="IPR036573">
    <property type="entry name" value="CBM_sf_5/12"/>
</dbReference>
<evidence type="ECO:0000259" key="4">
    <source>
        <dbReference type="PROSITE" id="PS52005"/>
    </source>
</evidence>
<dbReference type="PANTHER" id="PTHR38165">
    <property type="match status" value="1"/>
</dbReference>
<organism evidence="6 7">
    <name type="scientific">Dyella flagellata</name>
    <dbReference type="NCBI Taxonomy" id="1867833"/>
    <lineage>
        <taxon>Bacteria</taxon>
        <taxon>Pseudomonadati</taxon>
        <taxon>Pseudomonadota</taxon>
        <taxon>Gammaproteobacteria</taxon>
        <taxon>Lysobacterales</taxon>
        <taxon>Rhodanobacteraceae</taxon>
        <taxon>Dyella</taxon>
    </lineage>
</organism>
<dbReference type="Pfam" id="PF02839">
    <property type="entry name" value="CBM_5_12"/>
    <property type="match status" value="1"/>
</dbReference>
<dbReference type="InterPro" id="IPR042517">
    <property type="entry name" value="Glyco_hydro_64_N_2"/>
</dbReference>
<dbReference type="PROSITE" id="PS52006">
    <property type="entry name" value="GH64"/>
    <property type="match status" value="1"/>
</dbReference>
<sequence>MQKSKASTVWSKLALSSLGTSVCAALSTTVLTVAPVQTASAQTSCAAAWSASAVYTQGQVASENGINYVANWWTQGNDPATNNGGAGSGQPWTSQGSCGSSPAPTPTPAPAPTPTPTPAESYGATDEAGGVVQFYADGGAWADLHYTLAGGSQLNVRMSNSGTDNTYQVSGLSNGEQVNYWFTIGQSDGSAVNTPSQTLTYAAPTPTPTPTPTPSGPVFPAAGTTFNLVNGTNGTYADNQVYWTMVGQDPAHPGTFVHVDCAGDLIPMAPGDNGAQSKSGQSYADYSIPFSQCKSFTVPQILSARIYLSVGSPMYIQAVGNPVYGYTGPNIDNPSDPNLDVTFDFVEVNINASNFYGNTTRVDQFGMPVRLELQDPSGYDHTVGETESRAALFQEFVAQVPQPFQSLAQIQAPYRIVAPAHGSFGAGGAQATYLDSYIQSIWNQYRSQSLVFTDAQGTFTGNVVGNQFVFTDGQGTYYINNVPTTQEVLLGNGVFNDASNAAAGVATAKQLQIQAQVDAALNRHIAENAAEWDTSGDFYNSAPTNSYSAFWHAHSINGLTYGFPYDDVRGFSSSLIGTNPTVATITVGW</sequence>
<dbReference type="InterPro" id="IPR037398">
    <property type="entry name" value="Glyco_hydro_64_fam"/>
</dbReference>
<dbReference type="Gene3D" id="2.10.10.20">
    <property type="entry name" value="Carbohydrate-binding module superfamily 5/12"/>
    <property type="match status" value="1"/>
</dbReference>
<dbReference type="InterPro" id="IPR003610">
    <property type="entry name" value="CBM5/12"/>
</dbReference>
<evidence type="ECO:0000313" key="6">
    <source>
        <dbReference type="EMBL" id="GLQ89830.1"/>
    </source>
</evidence>
<feature type="region of interest" description="Disordered" evidence="2">
    <location>
        <begin position="79"/>
        <end position="124"/>
    </location>
</feature>
<evidence type="ECO:0000259" key="5">
    <source>
        <dbReference type="PROSITE" id="PS52006"/>
    </source>
</evidence>
<dbReference type="CDD" id="cd09214">
    <property type="entry name" value="GH64-like"/>
    <property type="match status" value="1"/>
</dbReference>